<comment type="caution">
    <text evidence="1">The sequence shown here is derived from an EMBL/GenBank/DDBJ whole genome shotgun (WGS) entry which is preliminary data.</text>
</comment>
<organism evidence="1 2">
    <name type="scientific">Goodfellowiella coeruleoviolacea</name>
    <dbReference type="NCBI Taxonomy" id="334858"/>
    <lineage>
        <taxon>Bacteria</taxon>
        <taxon>Bacillati</taxon>
        <taxon>Actinomycetota</taxon>
        <taxon>Actinomycetes</taxon>
        <taxon>Pseudonocardiales</taxon>
        <taxon>Pseudonocardiaceae</taxon>
        <taxon>Goodfellowiella</taxon>
    </lineage>
</organism>
<name>A0AAE3G9X7_9PSEU</name>
<dbReference type="Pfam" id="PF14013">
    <property type="entry name" value="MT0933_antitox"/>
    <property type="match status" value="1"/>
</dbReference>
<dbReference type="Proteomes" id="UP001206128">
    <property type="component" value="Unassembled WGS sequence"/>
</dbReference>
<dbReference type="InterPro" id="IPR028037">
    <property type="entry name" value="Antitoxin_Rv0909/MT0933"/>
</dbReference>
<sequence>MRLLRKLTVLAGAAGAVRAYARKNPEKVGKFVDQAAKFVDKRTHGRYHQQIDGAARKLRTMTGGASHPAH</sequence>
<evidence type="ECO:0000313" key="2">
    <source>
        <dbReference type="Proteomes" id="UP001206128"/>
    </source>
</evidence>
<proteinExistence type="predicted"/>
<dbReference type="RefSeq" id="WP_253767153.1">
    <property type="nucleotide sequence ID" value="NZ_JAMTCK010000002.1"/>
</dbReference>
<dbReference type="EMBL" id="JAMTCK010000002">
    <property type="protein sequence ID" value="MCP2163953.1"/>
    <property type="molecule type" value="Genomic_DNA"/>
</dbReference>
<dbReference type="AlphaFoldDB" id="A0AAE3G9X7"/>
<gene>
    <name evidence="1" type="ORF">LX83_000793</name>
</gene>
<keyword evidence="2" id="KW-1185">Reference proteome</keyword>
<protein>
    <submittedName>
        <fullName evidence="1">MT0933-like antitoxin protein</fullName>
    </submittedName>
</protein>
<reference evidence="1" key="1">
    <citation type="submission" date="2022-06" db="EMBL/GenBank/DDBJ databases">
        <title>Genomic Encyclopedia of Archaeal and Bacterial Type Strains, Phase II (KMG-II): from individual species to whole genera.</title>
        <authorList>
            <person name="Goeker M."/>
        </authorList>
    </citation>
    <scope>NUCLEOTIDE SEQUENCE</scope>
    <source>
        <strain evidence="1">DSM 43935</strain>
    </source>
</reference>
<accession>A0AAE3G9X7</accession>
<evidence type="ECO:0000313" key="1">
    <source>
        <dbReference type="EMBL" id="MCP2163953.1"/>
    </source>
</evidence>